<organism evidence="1 2">
    <name type="scientific">Tanacetum coccineum</name>
    <dbReference type="NCBI Taxonomy" id="301880"/>
    <lineage>
        <taxon>Eukaryota</taxon>
        <taxon>Viridiplantae</taxon>
        <taxon>Streptophyta</taxon>
        <taxon>Embryophyta</taxon>
        <taxon>Tracheophyta</taxon>
        <taxon>Spermatophyta</taxon>
        <taxon>Magnoliopsida</taxon>
        <taxon>eudicotyledons</taxon>
        <taxon>Gunneridae</taxon>
        <taxon>Pentapetalae</taxon>
        <taxon>asterids</taxon>
        <taxon>campanulids</taxon>
        <taxon>Asterales</taxon>
        <taxon>Asteraceae</taxon>
        <taxon>Asteroideae</taxon>
        <taxon>Anthemideae</taxon>
        <taxon>Anthemidinae</taxon>
        <taxon>Tanacetum</taxon>
    </lineage>
</organism>
<protein>
    <submittedName>
        <fullName evidence="1">Uncharacterized protein</fullName>
    </submittedName>
</protein>
<dbReference type="EMBL" id="BQNB010009152">
    <property type="protein sequence ID" value="GJS59464.1"/>
    <property type="molecule type" value="Genomic_DNA"/>
</dbReference>
<evidence type="ECO:0000313" key="2">
    <source>
        <dbReference type="Proteomes" id="UP001151760"/>
    </source>
</evidence>
<proteinExistence type="predicted"/>
<evidence type="ECO:0000313" key="1">
    <source>
        <dbReference type="EMBL" id="GJS59464.1"/>
    </source>
</evidence>
<dbReference type="Proteomes" id="UP001151760">
    <property type="component" value="Unassembled WGS sequence"/>
</dbReference>
<sequence>MPTQEEIDIFLIPDDLIPPGVEDADSEDEVNESLILNQQDDRLNPNFKNPLVFAANSGALEFLIPLCEISLGIFNILSVLSINELYLCLLNNGLRFS</sequence>
<reference evidence="1" key="2">
    <citation type="submission" date="2022-01" db="EMBL/GenBank/DDBJ databases">
        <authorList>
            <person name="Yamashiro T."/>
            <person name="Shiraishi A."/>
            <person name="Satake H."/>
            <person name="Nakayama K."/>
        </authorList>
    </citation>
    <scope>NUCLEOTIDE SEQUENCE</scope>
</reference>
<accession>A0ABQ4X2N0</accession>
<reference evidence="1" key="1">
    <citation type="journal article" date="2022" name="Int. J. Mol. Sci.">
        <title>Draft Genome of Tanacetum Coccineum: Genomic Comparison of Closely Related Tanacetum-Family Plants.</title>
        <authorList>
            <person name="Yamashiro T."/>
            <person name="Shiraishi A."/>
            <person name="Nakayama K."/>
            <person name="Satake H."/>
        </authorList>
    </citation>
    <scope>NUCLEOTIDE SEQUENCE</scope>
</reference>
<name>A0ABQ4X2N0_9ASTR</name>
<keyword evidence="2" id="KW-1185">Reference proteome</keyword>
<gene>
    <name evidence="1" type="ORF">Tco_0654248</name>
</gene>
<comment type="caution">
    <text evidence="1">The sequence shown here is derived from an EMBL/GenBank/DDBJ whole genome shotgun (WGS) entry which is preliminary data.</text>
</comment>